<keyword evidence="3" id="KW-1185">Reference proteome</keyword>
<gene>
    <name evidence="2" type="ORF">SMC6_03350</name>
</gene>
<accession>A0A398D2B7</accession>
<dbReference type="PANTHER" id="PTHR37841:SF1">
    <property type="entry name" value="DUF3298 DOMAIN-CONTAINING PROTEIN"/>
    <property type="match status" value="1"/>
</dbReference>
<feature type="transmembrane region" description="Helical" evidence="1">
    <location>
        <begin position="47"/>
        <end position="68"/>
    </location>
</feature>
<dbReference type="Proteomes" id="UP000266260">
    <property type="component" value="Unassembled WGS sequence"/>
</dbReference>
<dbReference type="PANTHER" id="PTHR37841">
    <property type="entry name" value="GLR2918 PROTEIN"/>
    <property type="match status" value="1"/>
</dbReference>
<keyword evidence="1" id="KW-0472">Membrane</keyword>
<protein>
    <submittedName>
        <fullName evidence="2">WG repeat-containing protein</fullName>
    </submittedName>
</protein>
<keyword evidence="1" id="KW-1133">Transmembrane helix</keyword>
<name>A0A398D2B7_9BACT</name>
<dbReference type="SUPFAM" id="SSF69360">
    <property type="entry name" value="Cell wall binding repeat"/>
    <property type="match status" value="1"/>
</dbReference>
<organism evidence="2 3">
    <name type="scientific">Candidatus Cryosericum odellii</name>
    <dbReference type="NCBI Taxonomy" id="2290917"/>
    <lineage>
        <taxon>Bacteria</taxon>
        <taxon>Pseudomonadati</taxon>
        <taxon>Caldisericota/Cryosericota group</taxon>
        <taxon>Candidatus Cryosericota</taxon>
        <taxon>Candidatus Cryosericia</taxon>
        <taxon>Candidatus Cryosericales</taxon>
        <taxon>Candidatus Cryosericaceae</taxon>
        <taxon>Candidatus Cryosericum</taxon>
    </lineage>
</organism>
<reference evidence="2 3" key="1">
    <citation type="submission" date="2018-09" db="EMBL/GenBank/DDBJ databases">
        <title>Discovery and Ecogenomic Context for Candidatus Cryosericales, a Global Caldiserica Order Active in Thawing Permafrost.</title>
        <authorList>
            <person name="Martinez M.A."/>
            <person name="Woodcroft B.J."/>
            <person name="Ignacio Espinoza J.C."/>
            <person name="Zayed A."/>
            <person name="Singleton C.M."/>
            <person name="Boyd J."/>
            <person name="Li Y.-F."/>
            <person name="Purvine S."/>
            <person name="Maughan H."/>
            <person name="Hodgkins S.B."/>
            <person name="Anderson D."/>
            <person name="Sederholm M."/>
            <person name="Temperton B."/>
            <person name="Saleska S.R."/>
            <person name="Tyson G.W."/>
            <person name="Rich V.I."/>
        </authorList>
    </citation>
    <scope>NUCLEOTIDE SEQUENCE [LARGE SCALE GENOMIC DNA]</scope>
    <source>
        <strain evidence="2 3">SMC6</strain>
    </source>
</reference>
<evidence type="ECO:0000256" key="1">
    <source>
        <dbReference type="SAM" id="Phobius"/>
    </source>
</evidence>
<comment type="caution">
    <text evidence="2">The sequence shown here is derived from an EMBL/GenBank/DDBJ whole genome shotgun (WGS) entry which is preliminary data.</text>
</comment>
<dbReference type="RefSeq" id="WP_133298985.1">
    <property type="nucleotide sequence ID" value="NZ_QXIT01000061.1"/>
</dbReference>
<keyword evidence="1" id="KW-0812">Transmembrane</keyword>
<dbReference type="Pfam" id="PF14903">
    <property type="entry name" value="WG_beta_rep"/>
    <property type="match status" value="2"/>
</dbReference>
<dbReference type="EMBL" id="QXIT01000061">
    <property type="protein sequence ID" value="RIE08983.1"/>
    <property type="molecule type" value="Genomic_DNA"/>
</dbReference>
<proteinExistence type="predicted"/>
<feature type="non-terminal residue" evidence="2">
    <location>
        <position position="163"/>
    </location>
</feature>
<sequence length="163" mass="18125">MISAAMPQRYGALTALVTGFQSTIRSRNGGQEMDTNKQDRKYSSLKVILPIVIVLVLLFSSFAVYQVIRTRAGKDEKVVALIPYRKGDKWGFCNRDRKMVIPTVYDSVDLFSEGLAPVHLNSKCGYIDTKGTMVIPAVYDSVDPFIKGLASVHLNGKWGYIDT</sequence>
<dbReference type="AlphaFoldDB" id="A0A398D2B7"/>
<evidence type="ECO:0000313" key="2">
    <source>
        <dbReference type="EMBL" id="RIE08983.1"/>
    </source>
</evidence>
<evidence type="ECO:0000313" key="3">
    <source>
        <dbReference type="Proteomes" id="UP000266260"/>
    </source>
</evidence>
<dbReference type="InterPro" id="IPR032774">
    <property type="entry name" value="WG_beta_rep"/>
</dbReference>